<evidence type="ECO:0000256" key="1">
    <source>
        <dbReference type="SAM" id="MobiDB-lite"/>
    </source>
</evidence>
<evidence type="ECO:0000313" key="3">
    <source>
        <dbReference type="Proteomes" id="UP000000630"/>
    </source>
</evidence>
<feature type="region of interest" description="Disordered" evidence="1">
    <location>
        <begin position="954"/>
        <end position="990"/>
    </location>
</feature>
<keyword evidence="3" id="KW-1185">Reference proteome</keyword>
<dbReference type="OrthoDB" id="7164987at2"/>
<dbReference type="EMBL" id="CP001759">
    <property type="protein sequence ID" value="ACZ49510.1"/>
    <property type="molecule type" value="Genomic_DNA"/>
</dbReference>
<name>D1ASQ7_ANACI</name>
<dbReference type="RefSeq" id="WP_012880950.1">
    <property type="nucleotide sequence ID" value="NC_013532.1"/>
</dbReference>
<reference evidence="2 3" key="1">
    <citation type="journal article" date="2010" name="J. Bacteriol.">
        <title>Complete genome sequence of Anaplasma marginale subsp. centrale.</title>
        <authorList>
            <person name="Herndon D.R."/>
            <person name="Palmer G.H."/>
            <person name="Shkap V."/>
            <person name="Knowles D.P. Jr."/>
            <person name="Brayton K.A."/>
        </authorList>
    </citation>
    <scope>NUCLEOTIDE SEQUENCE [LARGE SCALE GENOMIC DNA]</scope>
    <source>
        <strain evidence="2 3">Israel</strain>
    </source>
</reference>
<dbReference type="HOGENOM" id="CLU_285082_0_0_5"/>
<gene>
    <name evidence="2" type="ordered locus">ACIS_01027</name>
</gene>
<accession>D1ASQ7</accession>
<sequence>MNVTGAKSSSKGLSAMGLAVRDLGVMCNDGSTEDICFRAVVKYLAEDKNFRRSAARLSEALKDYRRCHSVIGAKINEAISARPDVSECVARVPGQVNLFTANRREVRRVLKFFHKAYHMKYAENGGTREGVIAELMASCPKLRYDGLRQESADGELQPSEADSEKSITEILKRFSGARTADADQLCREILLCFSTERLATGSSREQRAGVNRVCICYDVPQNTGLTIVGKELLVLGDISGTVTAVGHSSLPNLPRLFVHGVSRGGKVEGFGSVIVTGSNRGCIRVHGQIGGSEATLGGSNLGKIYMVQQEGAVRLSNGACGSEGSTGTAQSEVAGRTWTSGKFSLNVMGNNSGTIRIAGNSTHKSDALIQGANTGRIFCDNTNLKVRGYSTMWIRQQKSGPKPSMTRSSSIFSSISSWISRLFSRRTSTNVVQEPADSPSGNNRSYVHAVHCDIEIAANQLSGLLVCGEGNTIELTGAGRTSDTTYDVKNCKMFLRSSKIRQGTGGAEVRYVRESNIRLERGEISLPNSEISLSVVDLRETSSLTAHKMRSCNVVLKDFSNVCIDGEMHLCRVLMLRDRDTRGTKCVHRGRLDTFRLDVPVIRGGLIYVEQGDVFAHCVQNTHLVVGECGNVSVAYFKKGYVCVGERLHLQRDTGPPDKRVRFASTVSCVYEIPVVGGARKFVYDTPLKRDRSEKGDACVARFGYVEDTEVFAGYVPHQDVLLSAREMKRCAFCIRQKGRIGAGILEECSGEVIGDGVELEACMVLNSTVKLTGDSRLVVPESIRGSLIGVGTASTVLWLCDGNVTNKAVVGASRYGLVLGEFAARCTASKWVPKSSRGLVIGSDTVRTADEESLVGRSDVVRFYGMQQRLTSYRPAQSDFLIEHAQIESKRNYFRDSAANVMDMARCAHEDMLCAASKQCRELSESDCGVLRAPLDHEGKFADMGGVAVCQEKRESATSASSRDRDTNFAGKSKVCGEPQRGTSRITKGPCDVRLSHMAGGEYETIEDVRRLRECYEAELAQKARQSRTVNASGTNTSDCRSPLSRCPEADARTPSRAHLTLPIGERAGMGDGNVNPSRRKRLVASRAAGTEKAPPVRGASVLPVVSTDSTGGVRNIGSVEIHNGGNEGNNIGLLDITSVSEVDNSKLIA</sequence>
<dbReference type="AlphaFoldDB" id="D1ASQ7"/>
<feature type="compositionally biased region" description="Basic and acidic residues" evidence="1">
    <location>
        <begin position="954"/>
        <end position="968"/>
    </location>
</feature>
<feature type="compositionally biased region" description="Polar residues" evidence="1">
    <location>
        <begin position="1028"/>
        <end position="1041"/>
    </location>
</feature>
<dbReference type="Proteomes" id="UP000000630">
    <property type="component" value="Chromosome"/>
</dbReference>
<feature type="region of interest" description="Disordered" evidence="1">
    <location>
        <begin position="1024"/>
        <end position="1079"/>
    </location>
</feature>
<protein>
    <submittedName>
        <fullName evidence="2">Uncharacterized protein</fullName>
    </submittedName>
</protein>
<dbReference type="KEGG" id="acn:ACIS_01027"/>
<proteinExistence type="predicted"/>
<organism evidence="2 3">
    <name type="scientific">Anaplasma centrale (strain Israel)</name>
    <name type="common">Anaplasma marginale subsp. centrale (strain Israel)</name>
    <dbReference type="NCBI Taxonomy" id="574556"/>
    <lineage>
        <taxon>Bacteria</taxon>
        <taxon>Pseudomonadati</taxon>
        <taxon>Pseudomonadota</taxon>
        <taxon>Alphaproteobacteria</taxon>
        <taxon>Rickettsiales</taxon>
        <taxon>Anaplasmataceae</taxon>
        <taxon>Anaplasma</taxon>
    </lineage>
</organism>
<evidence type="ECO:0000313" key="2">
    <source>
        <dbReference type="EMBL" id="ACZ49510.1"/>
    </source>
</evidence>